<comment type="caution">
    <text evidence="1">The sequence shown here is derived from an EMBL/GenBank/DDBJ whole genome shotgun (WGS) entry which is preliminary data.</text>
</comment>
<reference evidence="1 2" key="1">
    <citation type="journal article" date="2014" name="Int. J. Syst. Evol. Microbiol.">
        <title>Nocardioides zeae sp. nov., isolated from the stem of Zea mays.</title>
        <authorList>
            <person name="Glaeser S.P."/>
            <person name="McInroy J.A."/>
            <person name="Busse H.J."/>
            <person name="Kampfer P."/>
        </authorList>
    </citation>
    <scope>NUCLEOTIDE SEQUENCE [LARGE SCALE GENOMIC DNA]</scope>
    <source>
        <strain evidence="1 2">JCM 30728</strain>
    </source>
</reference>
<dbReference type="AlphaFoldDB" id="A0A6P0HLS0"/>
<organism evidence="1 2">
    <name type="scientific">Nocardioides zeae</name>
    <dbReference type="NCBI Taxonomy" id="1457234"/>
    <lineage>
        <taxon>Bacteria</taxon>
        <taxon>Bacillati</taxon>
        <taxon>Actinomycetota</taxon>
        <taxon>Actinomycetes</taxon>
        <taxon>Propionibacteriales</taxon>
        <taxon>Nocardioidaceae</taxon>
        <taxon>Nocardioides</taxon>
    </lineage>
</organism>
<dbReference type="Proteomes" id="UP000468687">
    <property type="component" value="Unassembled WGS sequence"/>
</dbReference>
<evidence type="ECO:0000313" key="2">
    <source>
        <dbReference type="Proteomes" id="UP000468687"/>
    </source>
</evidence>
<proteinExistence type="predicted"/>
<dbReference type="InterPro" id="IPR043519">
    <property type="entry name" value="NT_sf"/>
</dbReference>
<accession>A0A6P0HLS0</accession>
<dbReference type="EMBL" id="JAAGXA010000010">
    <property type="protein sequence ID" value="NEN79551.1"/>
    <property type="molecule type" value="Genomic_DNA"/>
</dbReference>
<protein>
    <recommendedName>
        <fullName evidence="3">Polymerase nucleotidyl transferase domain-containing protein</fullName>
    </recommendedName>
</protein>
<evidence type="ECO:0000313" key="1">
    <source>
        <dbReference type="EMBL" id="NEN79551.1"/>
    </source>
</evidence>
<keyword evidence="2" id="KW-1185">Reference proteome</keyword>
<evidence type="ECO:0008006" key="3">
    <source>
        <dbReference type="Google" id="ProtNLM"/>
    </source>
</evidence>
<sequence>MEELLGLRSKQDVLAFLRSTGFDVARAARATFTGDEPVGTLLVGSVAEGYQTASSDIDILFVSYTSRVNLRSGGHLVISSGQSSETLTYASGVEINTEVVCWEDYSSLADKLDQVAGATARGGGLTKLPMLDKYTLRYLHRLRTGLVLDGADVVDQFRADFHVGSLPLYLSVKNLVLAREALEDARSAPHETAGLVEYSCRNVLEYCLLAFAAALGFTSQSRRFVMNWIDGLNDDDPHLPALVELRDRFLSNHALAPEQKAHLIAGASASFEVVRSALREDRVRRRVIDRIFESIPYAY</sequence>
<gene>
    <name evidence="1" type="ORF">G3T38_14825</name>
</gene>
<dbReference type="RefSeq" id="WP_163773099.1">
    <property type="nucleotide sequence ID" value="NZ_JAAGXA010000010.1"/>
</dbReference>
<dbReference type="SUPFAM" id="SSF81301">
    <property type="entry name" value="Nucleotidyltransferase"/>
    <property type="match status" value="1"/>
</dbReference>
<name>A0A6P0HLS0_9ACTN</name>